<feature type="transmembrane region" description="Helical" evidence="6">
    <location>
        <begin position="242"/>
        <end position="268"/>
    </location>
</feature>
<feature type="transmembrane region" description="Helical" evidence="6">
    <location>
        <begin position="16"/>
        <end position="42"/>
    </location>
</feature>
<dbReference type="OrthoDB" id="28755at2759"/>
<dbReference type="EMBL" id="ML996111">
    <property type="protein sequence ID" value="KAF2738050.1"/>
    <property type="molecule type" value="Genomic_DNA"/>
</dbReference>
<evidence type="ECO:0000256" key="2">
    <source>
        <dbReference type="ARBA" id="ARBA00022448"/>
    </source>
</evidence>
<keyword evidence="5 6" id="KW-0472">Membrane</keyword>
<name>A0A9P4R4N8_9PLEO</name>
<evidence type="ECO:0000313" key="7">
    <source>
        <dbReference type="EMBL" id="KAF2738050.1"/>
    </source>
</evidence>
<feature type="transmembrane region" description="Helical" evidence="6">
    <location>
        <begin position="140"/>
        <end position="161"/>
    </location>
</feature>
<evidence type="ECO:0000256" key="1">
    <source>
        <dbReference type="ARBA" id="ARBA00004141"/>
    </source>
</evidence>
<evidence type="ECO:0000256" key="6">
    <source>
        <dbReference type="SAM" id="Phobius"/>
    </source>
</evidence>
<evidence type="ECO:0000256" key="4">
    <source>
        <dbReference type="ARBA" id="ARBA00022989"/>
    </source>
</evidence>
<feature type="non-terminal residue" evidence="7">
    <location>
        <position position="1"/>
    </location>
</feature>
<comment type="caution">
    <text evidence="7">The sequence shown here is derived from an EMBL/GenBank/DDBJ whole genome shotgun (WGS) entry which is preliminary data.</text>
</comment>
<evidence type="ECO:0000313" key="8">
    <source>
        <dbReference type="Proteomes" id="UP000799444"/>
    </source>
</evidence>
<protein>
    <recommendedName>
        <fullName evidence="9">MFS general substrate transporter</fullName>
    </recommendedName>
</protein>
<dbReference type="SUPFAM" id="SSF103473">
    <property type="entry name" value="MFS general substrate transporter"/>
    <property type="match status" value="1"/>
</dbReference>
<dbReference type="PANTHER" id="PTHR19432">
    <property type="entry name" value="SUGAR TRANSPORTER"/>
    <property type="match status" value="1"/>
</dbReference>
<feature type="transmembrane region" description="Helical" evidence="6">
    <location>
        <begin position="288"/>
        <end position="313"/>
    </location>
</feature>
<evidence type="ECO:0008006" key="9">
    <source>
        <dbReference type="Google" id="ProtNLM"/>
    </source>
</evidence>
<dbReference type="GO" id="GO:0005886">
    <property type="term" value="C:plasma membrane"/>
    <property type="evidence" value="ECO:0007669"/>
    <property type="project" value="TreeGrafter"/>
</dbReference>
<reference evidence="7" key="1">
    <citation type="journal article" date="2020" name="Stud. Mycol.">
        <title>101 Dothideomycetes genomes: a test case for predicting lifestyles and emergence of pathogens.</title>
        <authorList>
            <person name="Haridas S."/>
            <person name="Albert R."/>
            <person name="Binder M."/>
            <person name="Bloem J."/>
            <person name="Labutti K."/>
            <person name="Salamov A."/>
            <person name="Andreopoulos B."/>
            <person name="Baker S."/>
            <person name="Barry K."/>
            <person name="Bills G."/>
            <person name="Bluhm B."/>
            <person name="Cannon C."/>
            <person name="Castanera R."/>
            <person name="Culley D."/>
            <person name="Daum C."/>
            <person name="Ezra D."/>
            <person name="Gonzalez J."/>
            <person name="Henrissat B."/>
            <person name="Kuo A."/>
            <person name="Liang C."/>
            <person name="Lipzen A."/>
            <person name="Lutzoni F."/>
            <person name="Magnuson J."/>
            <person name="Mondo S."/>
            <person name="Nolan M."/>
            <person name="Ohm R."/>
            <person name="Pangilinan J."/>
            <person name="Park H.-J."/>
            <person name="Ramirez L."/>
            <person name="Alfaro M."/>
            <person name="Sun H."/>
            <person name="Tritt A."/>
            <person name="Yoshinaga Y."/>
            <person name="Zwiers L.-H."/>
            <person name="Turgeon B."/>
            <person name="Goodwin S."/>
            <person name="Spatafora J."/>
            <person name="Crous P."/>
            <person name="Grigoriev I."/>
        </authorList>
    </citation>
    <scope>NUCLEOTIDE SEQUENCE</scope>
    <source>
        <strain evidence="7">CBS 125425</strain>
    </source>
</reference>
<evidence type="ECO:0000256" key="3">
    <source>
        <dbReference type="ARBA" id="ARBA00022692"/>
    </source>
</evidence>
<dbReference type="GO" id="GO:0008506">
    <property type="term" value="F:sucrose:proton symporter activity"/>
    <property type="evidence" value="ECO:0007669"/>
    <property type="project" value="TreeGrafter"/>
</dbReference>
<feature type="transmembrane region" description="Helical" evidence="6">
    <location>
        <begin position="173"/>
        <end position="196"/>
    </location>
</feature>
<comment type="subcellular location">
    <subcellularLocation>
        <location evidence="1">Membrane</location>
        <topology evidence="1">Multi-pass membrane protein</topology>
    </subcellularLocation>
</comment>
<feature type="transmembrane region" description="Helical" evidence="6">
    <location>
        <begin position="63"/>
        <end position="85"/>
    </location>
</feature>
<feature type="transmembrane region" description="Helical" evidence="6">
    <location>
        <begin position="105"/>
        <end position="128"/>
    </location>
</feature>
<organism evidence="7 8">
    <name type="scientific">Polyplosphaeria fusca</name>
    <dbReference type="NCBI Taxonomy" id="682080"/>
    <lineage>
        <taxon>Eukaryota</taxon>
        <taxon>Fungi</taxon>
        <taxon>Dikarya</taxon>
        <taxon>Ascomycota</taxon>
        <taxon>Pezizomycotina</taxon>
        <taxon>Dothideomycetes</taxon>
        <taxon>Pleosporomycetidae</taxon>
        <taxon>Pleosporales</taxon>
        <taxon>Tetraplosphaeriaceae</taxon>
        <taxon>Polyplosphaeria</taxon>
    </lineage>
</organism>
<dbReference type="InterPro" id="IPR004896">
    <property type="entry name" value="PucC-rel"/>
</dbReference>
<feature type="transmembrane region" description="Helical" evidence="6">
    <location>
        <begin position="325"/>
        <end position="346"/>
    </location>
</feature>
<dbReference type="Proteomes" id="UP000799444">
    <property type="component" value="Unassembled WGS sequence"/>
</dbReference>
<keyword evidence="8" id="KW-1185">Reference proteome</keyword>
<feature type="transmembrane region" description="Helical" evidence="6">
    <location>
        <begin position="426"/>
        <end position="442"/>
    </location>
</feature>
<keyword evidence="2" id="KW-0813">Transport</keyword>
<feature type="transmembrane region" description="Helical" evidence="6">
    <location>
        <begin position="352"/>
        <end position="372"/>
    </location>
</feature>
<keyword evidence="4 6" id="KW-1133">Transmembrane helix</keyword>
<evidence type="ECO:0000256" key="5">
    <source>
        <dbReference type="ARBA" id="ARBA00023136"/>
    </source>
</evidence>
<accession>A0A9P4R4N8</accession>
<dbReference type="PANTHER" id="PTHR19432:SF35">
    <property type="entry name" value="SOLUTE CARRIER FAMILY 45 MEMBER 3 ISOFORM X1"/>
    <property type="match status" value="1"/>
</dbReference>
<sequence>VSIQVVWSVVLSNGTAYLLSLGMPGYVTAITWMAGPLCGAFVQPYMGSLSDHCGSKYGRRRPFIVLGTAGVLSSIVSLACLELLISSLGLLKEDVEAQRYTTCTVAFLLVWSLSFWIQPLQVGVRALMVDLFCENQQSRVSACASYWVGCGNLIGAASGFLALPEAFGLNGWTQFQCLCLVTAVALSSTVAVGCYLSQEIPALLEMTTQRNAHSKKPRSFEHVHSTYRQLTTVMRQVMVMQFLSWMAWFPFLYYGTSYISSLCMYSGFLAHRDLLSDASLSYYAVRHVANRFGTMGFFCLSCSMLITSISLHACSFQKRRDITNIWTASQILYAFALLSTLFITTWRPSLIFTFYVGISFSVTQFAPFVILGKECASTRNLDGSRPRTGTIMALHNAAISSAQIISAGICAFVLMLSSKWGREDGVVFVISLGAIPALAAAWQSRRLQ</sequence>
<keyword evidence="3 6" id="KW-0812">Transmembrane</keyword>
<dbReference type="InterPro" id="IPR036259">
    <property type="entry name" value="MFS_trans_sf"/>
</dbReference>
<dbReference type="AlphaFoldDB" id="A0A9P4R4N8"/>
<dbReference type="Pfam" id="PF03209">
    <property type="entry name" value="PUCC"/>
    <property type="match status" value="1"/>
</dbReference>
<feature type="transmembrane region" description="Helical" evidence="6">
    <location>
        <begin position="393"/>
        <end position="414"/>
    </location>
</feature>
<gene>
    <name evidence="7" type="ORF">EJ04DRAFT_588853</name>
</gene>
<proteinExistence type="predicted"/>